<evidence type="ECO:0000313" key="4">
    <source>
        <dbReference type="Proteomes" id="UP001175211"/>
    </source>
</evidence>
<name>A0AA39JCU1_ARMTA</name>
<dbReference type="InterPro" id="IPR027417">
    <property type="entry name" value="P-loop_NTPase"/>
</dbReference>
<dbReference type="Pfam" id="PF24883">
    <property type="entry name" value="NPHP3_N"/>
    <property type="match status" value="1"/>
</dbReference>
<dbReference type="EMBL" id="JAUEPS010000086">
    <property type="protein sequence ID" value="KAK0439451.1"/>
    <property type="molecule type" value="Genomic_DNA"/>
</dbReference>
<evidence type="ECO:0000313" key="3">
    <source>
        <dbReference type="EMBL" id="KAK0439451.1"/>
    </source>
</evidence>
<evidence type="ECO:0000256" key="1">
    <source>
        <dbReference type="ARBA" id="ARBA00022737"/>
    </source>
</evidence>
<dbReference type="SUPFAM" id="SSF52540">
    <property type="entry name" value="P-loop containing nucleoside triphosphate hydrolases"/>
    <property type="match status" value="1"/>
</dbReference>
<gene>
    <name evidence="3" type="ORF">EV420DRAFT_1584109</name>
</gene>
<keyword evidence="4" id="KW-1185">Reference proteome</keyword>
<keyword evidence="1" id="KW-0677">Repeat</keyword>
<dbReference type="AlphaFoldDB" id="A0AA39JCU1"/>
<protein>
    <recommendedName>
        <fullName evidence="2">Nephrocystin 3-like N-terminal domain-containing protein</fullName>
    </recommendedName>
</protein>
<dbReference type="PANTHER" id="PTHR10039">
    <property type="entry name" value="AMELOGENIN"/>
    <property type="match status" value="1"/>
</dbReference>
<dbReference type="InterPro" id="IPR056884">
    <property type="entry name" value="NPHP3-like_N"/>
</dbReference>
<dbReference type="RefSeq" id="XP_060323236.1">
    <property type="nucleotide sequence ID" value="XM_060474755.1"/>
</dbReference>
<proteinExistence type="predicted"/>
<dbReference type="PANTHER" id="PTHR10039:SF14">
    <property type="entry name" value="NACHT DOMAIN-CONTAINING PROTEIN"/>
    <property type="match status" value="1"/>
</dbReference>
<accession>A0AA39JCU1</accession>
<dbReference type="Proteomes" id="UP001175211">
    <property type="component" value="Unassembled WGS sequence"/>
</dbReference>
<comment type="caution">
    <text evidence="3">The sequence shown here is derived from an EMBL/GenBank/DDBJ whole genome shotgun (WGS) entry which is preliminary data.</text>
</comment>
<feature type="domain" description="Nephrocystin 3-like N-terminal" evidence="2">
    <location>
        <begin position="169"/>
        <end position="324"/>
    </location>
</feature>
<sequence length="564" mass="62811">MDVIAGGIIRRSPTFKTFKKQKTGLLSETIEIVVDVYDAMLLTYEEAIREEVLKKRDKLHCVYDTLFKQTIECSYFIKGYANKSVTGRVLSRNLLDKAKEFHEGFTALRDKLQSGISTETPVVTLGIRQLVDDLTRTDLNRNLRPLTEFCPTSTCMKGTRVETINVLMSWIADCSGGMLWCSGLAGTGKSSLAGTLHELLTTGGRNRLGAYLHYDHLGYSDASHLITSIAYSLGMYDNRIGTSISGVIRRNSALLSMSTASASEQFRALLQEPLERLPDLVNEGPLIVMIDGIDESDASKELLAVLSKGFGLRLPFIRLLVFSRSTETIFQAFSAPNSAVTTIVLNTTSEEISHDIRFFIGYHFSDIFANLSARNGSNDLQEFCEMFHAVDGLTERASGLLIWAATACRFIRESPSTSRLFALLDISASVDTLTFLYRTILDTIVSETDDHVVTTQSIRAVLGALVVKTPEGMTARALDTLVLLPEDTPARSILARLGSVIHETSTGYHQFFHSSFYDFLQNRSQCGDQWYIDVNEYKDRLHKRRWEVLKTMRSGTSGDLSSLL</sequence>
<organism evidence="3 4">
    <name type="scientific">Armillaria tabescens</name>
    <name type="common">Ringless honey mushroom</name>
    <name type="synonym">Agaricus tabescens</name>
    <dbReference type="NCBI Taxonomy" id="1929756"/>
    <lineage>
        <taxon>Eukaryota</taxon>
        <taxon>Fungi</taxon>
        <taxon>Dikarya</taxon>
        <taxon>Basidiomycota</taxon>
        <taxon>Agaricomycotina</taxon>
        <taxon>Agaricomycetes</taxon>
        <taxon>Agaricomycetidae</taxon>
        <taxon>Agaricales</taxon>
        <taxon>Marasmiineae</taxon>
        <taxon>Physalacriaceae</taxon>
        <taxon>Desarmillaria</taxon>
    </lineage>
</organism>
<evidence type="ECO:0000259" key="2">
    <source>
        <dbReference type="Pfam" id="PF24883"/>
    </source>
</evidence>
<reference evidence="3" key="1">
    <citation type="submission" date="2023-06" db="EMBL/GenBank/DDBJ databases">
        <authorList>
            <consortium name="Lawrence Berkeley National Laboratory"/>
            <person name="Ahrendt S."/>
            <person name="Sahu N."/>
            <person name="Indic B."/>
            <person name="Wong-Bajracharya J."/>
            <person name="Merenyi Z."/>
            <person name="Ke H.-M."/>
            <person name="Monk M."/>
            <person name="Kocsube S."/>
            <person name="Drula E."/>
            <person name="Lipzen A."/>
            <person name="Balint B."/>
            <person name="Henrissat B."/>
            <person name="Andreopoulos B."/>
            <person name="Martin F.M."/>
            <person name="Harder C.B."/>
            <person name="Rigling D."/>
            <person name="Ford K.L."/>
            <person name="Foster G.D."/>
            <person name="Pangilinan J."/>
            <person name="Papanicolaou A."/>
            <person name="Barry K."/>
            <person name="LaButti K."/>
            <person name="Viragh M."/>
            <person name="Koriabine M."/>
            <person name="Yan M."/>
            <person name="Riley R."/>
            <person name="Champramary S."/>
            <person name="Plett K.L."/>
            <person name="Tsai I.J."/>
            <person name="Slot J."/>
            <person name="Sipos G."/>
            <person name="Plett J."/>
            <person name="Nagy L.G."/>
            <person name="Grigoriev I.V."/>
        </authorList>
    </citation>
    <scope>NUCLEOTIDE SEQUENCE</scope>
    <source>
        <strain evidence="3">CCBAS 213</strain>
    </source>
</reference>
<dbReference type="Gene3D" id="3.40.50.300">
    <property type="entry name" value="P-loop containing nucleotide triphosphate hydrolases"/>
    <property type="match status" value="1"/>
</dbReference>
<dbReference type="GeneID" id="85358303"/>